<dbReference type="RefSeq" id="WP_004066641.1">
    <property type="nucleotide sequence ID" value="NC_022084.1"/>
</dbReference>
<dbReference type="Proteomes" id="UP000015502">
    <property type="component" value="Chromosome"/>
</dbReference>
<proteinExistence type="predicted"/>
<dbReference type="GeneID" id="16549681"/>
<name>H3ZKF1_THELN</name>
<dbReference type="OrthoDB" id="102041at2157"/>
<gene>
    <name evidence="1" type="ORF">OCC_09164</name>
</gene>
<dbReference type="STRING" id="523849.OCC_09164"/>
<accession>H3ZKF1</accession>
<organism evidence="1 2">
    <name type="scientific">Thermococcus litoralis (strain ATCC 51850 / DSM 5473 / JCM 8560 / NS-C)</name>
    <dbReference type="NCBI Taxonomy" id="523849"/>
    <lineage>
        <taxon>Archaea</taxon>
        <taxon>Methanobacteriati</taxon>
        <taxon>Methanobacteriota</taxon>
        <taxon>Thermococci</taxon>
        <taxon>Thermococcales</taxon>
        <taxon>Thermococcaceae</taxon>
        <taxon>Thermococcus</taxon>
    </lineage>
</organism>
<evidence type="ECO:0000313" key="1">
    <source>
        <dbReference type="EMBL" id="EHR79553.1"/>
    </source>
</evidence>
<dbReference type="HOGENOM" id="CLU_1159104_0_0_2"/>
<dbReference type="KEGG" id="tlt:OCC_09164"/>
<evidence type="ECO:0000313" key="2">
    <source>
        <dbReference type="Proteomes" id="UP000015502"/>
    </source>
</evidence>
<sequence length="239" mass="26523">MRKKLSLLVGLLLVGAYAAYAVSQPKLPEVKGCVNPFREVKPVEKAPENWSSVRVFTKILVSKDLRSLAKPWEVDYKNVKIVKHVVDYNGERIEMLAMGIPLKDKKHIVFYYEFSKPVQGVKTRAYLLEFSVSNTEKRLTTKAITTNGEVTPLSSCKHECTSDADCGYFADCVSYCCDYNWGCMVGCCGDCTFPCGACARRNVWACGECLYCVIVSCPLCATGCCDEEGTYCDYLAPGP</sequence>
<reference evidence="1 2" key="1">
    <citation type="journal article" date="2012" name="J. Bacteriol.">
        <title>Genome sequence of the model hyperthermophilic archaeon Thermococcus litoralis NS-C.</title>
        <authorList>
            <person name="Gardner A.F."/>
            <person name="Kumar S."/>
            <person name="Perler F.B."/>
        </authorList>
    </citation>
    <scope>NUCLEOTIDE SEQUENCE [LARGE SCALE GENOMIC DNA]</scope>
    <source>
        <strain evidence="2">ATCC 51850 / DSM 5473 / JCM 8560 / NS-C</strain>
    </source>
</reference>
<protein>
    <submittedName>
        <fullName evidence="1">Uncharacterized protein</fullName>
    </submittedName>
</protein>
<dbReference type="PaxDb" id="523849-OCC_09164"/>
<dbReference type="EMBL" id="CP006670">
    <property type="protein sequence ID" value="EHR79553.1"/>
    <property type="molecule type" value="Genomic_DNA"/>
</dbReference>
<dbReference type="AlphaFoldDB" id="H3ZKF1"/>
<keyword evidence="2" id="KW-1185">Reference proteome</keyword>